<dbReference type="EMBL" id="JADBEG010000001">
    <property type="protein sequence ID" value="MBE1493921.1"/>
    <property type="molecule type" value="Genomic_DNA"/>
</dbReference>
<reference evidence="1 2" key="1">
    <citation type="submission" date="2020-10" db="EMBL/GenBank/DDBJ databases">
        <title>Sequencing the genomes of 1000 actinobacteria strains.</title>
        <authorList>
            <person name="Klenk H.-P."/>
        </authorList>
    </citation>
    <scope>NUCLEOTIDE SEQUENCE [LARGE SCALE GENOMIC DNA]</scope>
    <source>
        <strain evidence="1 2">DSM 44653</strain>
    </source>
</reference>
<keyword evidence="2" id="KW-1185">Reference proteome</keyword>
<gene>
    <name evidence="1" type="ORF">H4696_001021</name>
</gene>
<name>A0ABR9HSM4_9PSEU</name>
<evidence type="ECO:0000313" key="1">
    <source>
        <dbReference type="EMBL" id="MBE1493921.1"/>
    </source>
</evidence>
<accession>A0ABR9HSM4</accession>
<dbReference type="Proteomes" id="UP000631670">
    <property type="component" value="Unassembled WGS sequence"/>
</dbReference>
<comment type="caution">
    <text evidence="1">The sequence shown here is derived from an EMBL/GenBank/DDBJ whole genome shotgun (WGS) entry which is preliminary data.</text>
</comment>
<proteinExistence type="predicted"/>
<dbReference type="RefSeq" id="WP_158104301.1">
    <property type="nucleotide sequence ID" value="NZ_JADBEG010000001.1"/>
</dbReference>
<organism evidence="1 2">
    <name type="scientific">Amycolatopsis lexingtonensis</name>
    <dbReference type="NCBI Taxonomy" id="218822"/>
    <lineage>
        <taxon>Bacteria</taxon>
        <taxon>Bacillati</taxon>
        <taxon>Actinomycetota</taxon>
        <taxon>Actinomycetes</taxon>
        <taxon>Pseudonocardiales</taxon>
        <taxon>Pseudonocardiaceae</taxon>
        <taxon>Amycolatopsis</taxon>
    </lineage>
</organism>
<evidence type="ECO:0000313" key="2">
    <source>
        <dbReference type="Proteomes" id="UP000631670"/>
    </source>
</evidence>
<sequence length="48" mass="5439">MLTQLLGGPAATDAFEGVVTVRVIEDLYAFTWTYRDEPLLSHLGRYHD</sequence>
<protein>
    <submittedName>
        <fullName evidence="1">Uncharacterized protein</fullName>
    </submittedName>
</protein>